<feature type="transmembrane region" description="Helical" evidence="1">
    <location>
        <begin position="12"/>
        <end position="31"/>
    </location>
</feature>
<sequence length="89" mass="10043">MSTPLDRLTHSRGAFLTFAGIITATTAWMIWGNGDMFPREPDPTGDPEDWTTSALKRWLNNRNLLPNHAASREELLERVKANMRPPPGQ</sequence>
<evidence type="ECO:0008006" key="4">
    <source>
        <dbReference type="Google" id="ProtNLM"/>
    </source>
</evidence>
<reference evidence="2 3" key="1">
    <citation type="submission" date="2024-04" db="EMBL/GenBank/DDBJ databases">
        <title>Phyllosticta paracitricarpa is synonymous to the EU quarantine fungus P. citricarpa based on phylogenomic analyses.</title>
        <authorList>
            <consortium name="Lawrence Berkeley National Laboratory"/>
            <person name="Van ingen-buijs V.A."/>
            <person name="Van westerhoven A.C."/>
            <person name="Haridas S."/>
            <person name="Skiadas P."/>
            <person name="Martin F."/>
            <person name="Groenewald J.Z."/>
            <person name="Crous P.W."/>
            <person name="Seidl M.F."/>
        </authorList>
    </citation>
    <scope>NUCLEOTIDE SEQUENCE [LARGE SCALE GENOMIC DNA]</scope>
    <source>
        <strain evidence="2 3">CPC 17464</strain>
    </source>
</reference>
<dbReference type="EMBL" id="JBBPEH010000002">
    <property type="protein sequence ID" value="KAK7542509.1"/>
    <property type="molecule type" value="Genomic_DNA"/>
</dbReference>
<keyword evidence="3" id="KW-1185">Reference proteome</keyword>
<evidence type="ECO:0000256" key="1">
    <source>
        <dbReference type="SAM" id="Phobius"/>
    </source>
</evidence>
<evidence type="ECO:0000313" key="2">
    <source>
        <dbReference type="EMBL" id="KAK7542509.1"/>
    </source>
</evidence>
<keyword evidence="1" id="KW-1133">Transmembrane helix</keyword>
<dbReference type="GeneID" id="92032074"/>
<evidence type="ECO:0000313" key="3">
    <source>
        <dbReference type="Proteomes" id="UP001360953"/>
    </source>
</evidence>
<organism evidence="2 3">
    <name type="scientific">Phyllosticta citribraziliensis</name>
    <dbReference type="NCBI Taxonomy" id="989973"/>
    <lineage>
        <taxon>Eukaryota</taxon>
        <taxon>Fungi</taxon>
        <taxon>Dikarya</taxon>
        <taxon>Ascomycota</taxon>
        <taxon>Pezizomycotina</taxon>
        <taxon>Dothideomycetes</taxon>
        <taxon>Dothideomycetes incertae sedis</taxon>
        <taxon>Botryosphaeriales</taxon>
        <taxon>Phyllostictaceae</taxon>
        <taxon>Phyllosticta</taxon>
    </lineage>
</organism>
<accession>A0ABR1M6C9</accession>
<comment type="caution">
    <text evidence="2">The sequence shown here is derived from an EMBL/GenBank/DDBJ whole genome shotgun (WGS) entry which is preliminary data.</text>
</comment>
<keyword evidence="1" id="KW-0472">Membrane</keyword>
<protein>
    <recommendedName>
        <fullName evidence="4">STE24 endopeptidase</fullName>
    </recommendedName>
</protein>
<dbReference type="Proteomes" id="UP001360953">
    <property type="component" value="Unassembled WGS sequence"/>
</dbReference>
<name>A0ABR1M6C9_9PEZI</name>
<proteinExistence type="predicted"/>
<keyword evidence="1" id="KW-0812">Transmembrane</keyword>
<gene>
    <name evidence="2" type="ORF">J3D65DRAFT_614020</name>
</gene>
<dbReference type="RefSeq" id="XP_066658802.1">
    <property type="nucleotide sequence ID" value="XM_066799168.1"/>
</dbReference>
<dbReference type="Pfam" id="PF10281">
    <property type="entry name" value="Ish1"/>
    <property type="match status" value="1"/>
</dbReference>
<dbReference type="InterPro" id="IPR018803">
    <property type="entry name" value="Ish1/Msc1-like"/>
</dbReference>